<comment type="similarity">
    <text evidence="1">Belongs to the universal ribosomal protein uL30 family.</text>
</comment>
<dbReference type="AlphaFoldDB" id="G7N6G2"/>
<dbReference type="InterPro" id="IPR036919">
    <property type="entry name" value="Ribo_uL30_ferredoxin-like_sf"/>
</dbReference>
<dbReference type="PANTHER" id="PTHR11524:SF12">
    <property type="entry name" value="LARGE RIBOSOMAL SUBUNIT PROTEIN UL30"/>
    <property type="match status" value="1"/>
</dbReference>
<feature type="non-terminal residue" evidence="5">
    <location>
        <position position="207"/>
    </location>
</feature>
<evidence type="ECO:0000259" key="4">
    <source>
        <dbReference type="Pfam" id="PF00327"/>
    </source>
</evidence>
<keyword evidence="3" id="KW-0687">Ribonucleoprotein</keyword>
<dbReference type="EMBL" id="CM001263">
    <property type="protein sequence ID" value="EHH20558.1"/>
    <property type="molecule type" value="Genomic_DNA"/>
</dbReference>
<evidence type="ECO:0000313" key="5">
    <source>
        <dbReference type="EMBL" id="EHH20558.1"/>
    </source>
</evidence>
<protein>
    <recommendedName>
        <fullName evidence="4">Large ribosomal subunit protein uL30-like ferredoxin-like fold domain-containing protein</fullName>
    </recommendedName>
</protein>
<dbReference type="PANTHER" id="PTHR11524">
    <property type="entry name" value="60S RIBOSOMAL PROTEIN L7"/>
    <property type="match status" value="1"/>
</dbReference>
<keyword evidence="2" id="KW-0689">Ribosomal protein</keyword>
<dbReference type="GO" id="GO:1990904">
    <property type="term" value="C:ribonucleoprotein complex"/>
    <property type="evidence" value="ECO:0007669"/>
    <property type="project" value="UniProtKB-KW"/>
</dbReference>
<dbReference type="InterPro" id="IPR016082">
    <property type="entry name" value="Ribosomal_uL30_ferredoxin-like"/>
</dbReference>
<dbReference type="Proteomes" id="UP000013456">
    <property type="component" value="Chromosome 11"/>
</dbReference>
<gene>
    <name evidence="5" type="ORF">EGK_03436</name>
</gene>
<organism evidence="5">
    <name type="scientific">Macaca mulatta</name>
    <name type="common">Rhesus macaque</name>
    <dbReference type="NCBI Taxonomy" id="9544"/>
    <lineage>
        <taxon>Eukaryota</taxon>
        <taxon>Metazoa</taxon>
        <taxon>Chordata</taxon>
        <taxon>Craniata</taxon>
        <taxon>Vertebrata</taxon>
        <taxon>Euteleostomi</taxon>
        <taxon>Mammalia</taxon>
        <taxon>Eutheria</taxon>
        <taxon>Euarchontoglires</taxon>
        <taxon>Primates</taxon>
        <taxon>Haplorrhini</taxon>
        <taxon>Catarrhini</taxon>
        <taxon>Cercopithecidae</taxon>
        <taxon>Cercopithecinae</taxon>
        <taxon>Macaca</taxon>
    </lineage>
</organism>
<evidence type="ECO:0000256" key="3">
    <source>
        <dbReference type="ARBA" id="ARBA00023274"/>
    </source>
</evidence>
<dbReference type="InterPro" id="IPR039699">
    <property type="entry name" value="Ribosomal_uL30"/>
</dbReference>
<name>G7N6G2_MACMU</name>
<reference evidence="5" key="1">
    <citation type="journal article" date="2011" name="Nat. Biotechnol.">
        <title>Genome sequencing and comparison of two nonhuman primate animal models, the cynomolgus and Chinese rhesus macaques.</title>
        <authorList>
            <person name="Yan G."/>
            <person name="Zhang G."/>
            <person name="Fang X."/>
            <person name="Zhang Y."/>
            <person name="Li C."/>
            <person name="Ling F."/>
            <person name="Cooper D.N."/>
            <person name="Li Q."/>
            <person name="Li Y."/>
            <person name="van Gool A.J."/>
            <person name="Du H."/>
            <person name="Chen J."/>
            <person name="Chen R."/>
            <person name="Zhang P."/>
            <person name="Huang Z."/>
            <person name="Thompson J.R."/>
            <person name="Meng Y."/>
            <person name="Bai Y."/>
            <person name="Wang J."/>
            <person name="Zhuo M."/>
            <person name="Wang T."/>
            <person name="Huang Y."/>
            <person name="Wei L."/>
            <person name="Li J."/>
            <person name="Wang Z."/>
            <person name="Hu H."/>
            <person name="Yang P."/>
            <person name="Le L."/>
            <person name="Stenson P.D."/>
            <person name="Li B."/>
            <person name="Liu X."/>
            <person name="Ball E.V."/>
            <person name="An N."/>
            <person name="Huang Q."/>
            <person name="Zhang Y."/>
            <person name="Fan W."/>
            <person name="Zhang X."/>
            <person name="Li Y."/>
            <person name="Wang W."/>
            <person name="Katze M.G."/>
            <person name="Su B."/>
            <person name="Nielsen R."/>
            <person name="Yang H."/>
            <person name="Wang J."/>
            <person name="Wang X."/>
            <person name="Wang J."/>
        </authorList>
    </citation>
    <scope>NUCLEOTIDE SEQUENCE [LARGE SCALE GENOMIC DNA]</scope>
    <source>
        <strain evidence="5">CR-5</strain>
    </source>
</reference>
<feature type="domain" description="Large ribosomal subunit protein uL30-like ferredoxin-like fold" evidence="4">
    <location>
        <begin position="65"/>
        <end position="113"/>
    </location>
</feature>
<accession>G7N6G2</accession>
<dbReference type="GO" id="GO:0005840">
    <property type="term" value="C:ribosome"/>
    <property type="evidence" value="ECO:0007669"/>
    <property type="project" value="UniProtKB-KW"/>
</dbReference>
<dbReference type="SUPFAM" id="SSF55129">
    <property type="entry name" value="Ribosomal protein L30p/L7e"/>
    <property type="match status" value="1"/>
</dbReference>
<dbReference type="CDD" id="cd01657">
    <property type="entry name" value="Ribosomal_L7_archeal_euk"/>
    <property type="match status" value="1"/>
</dbReference>
<evidence type="ECO:0000256" key="2">
    <source>
        <dbReference type="ARBA" id="ARBA00022980"/>
    </source>
</evidence>
<dbReference type="InterPro" id="IPR035808">
    <property type="entry name" value="Ribosomal_uL30_euk_arc"/>
</dbReference>
<feature type="non-terminal residue" evidence="5">
    <location>
        <position position="1"/>
    </location>
</feature>
<evidence type="ECO:0000256" key="1">
    <source>
        <dbReference type="ARBA" id="ARBA00007594"/>
    </source>
</evidence>
<sequence length="207" mass="24264">RNFAELKIKYLRKKFTHKCFERDEEDISMKKLKEYEQMYTTEIWMTRLTRKVGNFYIPAEPKLPFVIRTRSINVVRPKVQKVLQLLPLCQIINATFVKLNNASVNMLRIVEPYRALGYLNRKLVNELINRCGDVKISKRQIALTDIILVNIGIICMGRLIHEIYTLGKCFKSSSPRSGIKKKNTHFVEGRDSGNREDQINRFIRGTN</sequence>
<dbReference type="Gene3D" id="3.30.1390.20">
    <property type="entry name" value="Ribosomal protein L30, ferredoxin-like fold domain"/>
    <property type="match status" value="1"/>
</dbReference>
<dbReference type="Pfam" id="PF00327">
    <property type="entry name" value="Ribosomal_L30"/>
    <property type="match status" value="1"/>
</dbReference>
<dbReference type="FunFam" id="3.30.1390.20:FF:000004">
    <property type="entry name" value="60S ribosomal protein L7"/>
    <property type="match status" value="1"/>
</dbReference>
<proteinExistence type="inferred from homology"/>